<gene>
    <name evidence="2" type="ORF">N7456_011204</name>
</gene>
<proteinExistence type="predicted"/>
<feature type="transmembrane region" description="Helical" evidence="1">
    <location>
        <begin position="53"/>
        <end position="75"/>
    </location>
</feature>
<keyword evidence="1" id="KW-1133">Transmembrane helix</keyword>
<keyword evidence="1" id="KW-0472">Membrane</keyword>
<feature type="transmembrane region" description="Helical" evidence="1">
    <location>
        <begin position="127"/>
        <end position="148"/>
    </location>
</feature>
<reference evidence="2" key="2">
    <citation type="journal article" date="2023" name="IMA Fungus">
        <title>Comparative genomic study of the Penicillium genus elucidates a diverse pangenome and 15 lateral gene transfer events.</title>
        <authorList>
            <person name="Petersen C."/>
            <person name="Sorensen T."/>
            <person name="Nielsen M.R."/>
            <person name="Sondergaard T.E."/>
            <person name="Sorensen J.L."/>
            <person name="Fitzpatrick D.A."/>
            <person name="Frisvad J.C."/>
            <person name="Nielsen K.L."/>
        </authorList>
    </citation>
    <scope>NUCLEOTIDE SEQUENCE</scope>
    <source>
        <strain evidence="2">IBT 30069</strain>
    </source>
</reference>
<keyword evidence="3" id="KW-1185">Reference proteome</keyword>
<comment type="caution">
    <text evidence="2">The sequence shown here is derived from an EMBL/GenBank/DDBJ whole genome shotgun (WGS) entry which is preliminary data.</text>
</comment>
<evidence type="ECO:0000256" key="1">
    <source>
        <dbReference type="SAM" id="Phobius"/>
    </source>
</evidence>
<feature type="transmembrane region" description="Helical" evidence="1">
    <location>
        <begin position="87"/>
        <end position="107"/>
    </location>
</feature>
<feature type="transmembrane region" description="Helical" evidence="1">
    <location>
        <begin position="168"/>
        <end position="189"/>
    </location>
</feature>
<name>A0A9W9ET72_9EURO</name>
<dbReference type="PANTHER" id="PTHR35184:SF1">
    <property type="entry name" value="INTEGRAL MEMBRANE PROTEIN"/>
    <property type="match status" value="1"/>
</dbReference>
<dbReference type="OrthoDB" id="3357002at2759"/>
<dbReference type="PANTHER" id="PTHR35184">
    <property type="entry name" value="YALI0C10208P"/>
    <property type="match status" value="1"/>
</dbReference>
<dbReference type="EMBL" id="JAPQKH010000007">
    <property type="protein sequence ID" value="KAJ5087588.1"/>
    <property type="molecule type" value="Genomic_DNA"/>
</dbReference>
<feature type="transmembrane region" description="Helical" evidence="1">
    <location>
        <begin position="20"/>
        <end position="41"/>
    </location>
</feature>
<evidence type="ECO:0000313" key="3">
    <source>
        <dbReference type="Proteomes" id="UP001149165"/>
    </source>
</evidence>
<keyword evidence="1" id="KW-0812">Transmembrane</keyword>
<protein>
    <submittedName>
        <fullName evidence="2">Uncharacterized protein</fullName>
    </submittedName>
</protein>
<reference evidence="2" key="1">
    <citation type="submission" date="2022-11" db="EMBL/GenBank/DDBJ databases">
        <authorList>
            <person name="Petersen C."/>
        </authorList>
    </citation>
    <scope>NUCLEOTIDE SEQUENCE</scope>
    <source>
        <strain evidence="2">IBT 30069</strain>
    </source>
</reference>
<feature type="transmembrane region" description="Helical" evidence="1">
    <location>
        <begin position="210"/>
        <end position="232"/>
    </location>
</feature>
<feature type="transmembrane region" description="Helical" evidence="1">
    <location>
        <begin position="244"/>
        <end position="264"/>
    </location>
</feature>
<dbReference type="Proteomes" id="UP001149165">
    <property type="component" value="Unassembled WGS sequence"/>
</dbReference>
<organism evidence="2 3">
    <name type="scientific">Penicillium angulare</name>
    <dbReference type="NCBI Taxonomy" id="116970"/>
    <lineage>
        <taxon>Eukaryota</taxon>
        <taxon>Fungi</taxon>
        <taxon>Dikarya</taxon>
        <taxon>Ascomycota</taxon>
        <taxon>Pezizomycotina</taxon>
        <taxon>Eurotiomycetes</taxon>
        <taxon>Eurotiomycetidae</taxon>
        <taxon>Eurotiales</taxon>
        <taxon>Aspergillaceae</taxon>
        <taxon>Penicillium</taxon>
    </lineage>
</organism>
<sequence length="300" mass="34000">MTGPYPSRYWTLGSDPTSVVDIPITGVFTFLFLAGAVTHFTIFQVNLRRKHRFFLSIFCIGYSMSRVIARVLRIVTTAKPENLNVTVAYTIFLNIGVVFMYLLNLVLCRRILRSNHPTVGSHHIGSIIFWGLCILIILTVVMILTVIIQSFFTLNIKTHLIDRDIQLYALTLFAVISSIPLPVAFLALISTNVGGESNLFRYRNPISRAALLLFVTFFVCLGATYRCATTWLEPVSLKRPEPDYMNLGCFYVFYFAIDFIVIFAHAVGRVDRLYIEVNECSEAKEDVPEVDGSEHSQFDL</sequence>
<accession>A0A9W9ET72</accession>
<dbReference type="AlphaFoldDB" id="A0A9W9ET72"/>
<evidence type="ECO:0000313" key="2">
    <source>
        <dbReference type="EMBL" id="KAJ5087588.1"/>
    </source>
</evidence>